<evidence type="ECO:0000313" key="4">
    <source>
        <dbReference type="Proteomes" id="UP000663879"/>
    </source>
</evidence>
<evidence type="ECO:0000313" key="3">
    <source>
        <dbReference type="EMBL" id="CAF0715734.1"/>
    </source>
</evidence>
<comment type="caution">
    <text evidence="3">The sequence shown here is derived from an EMBL/GenBank/DDBJ whole genome shotgun (WGS) entry which is preliminary data.</text>
</comment>
<dbReference type="InterPro" id="IPR024571">
    <property type="entry name" value="ERAP1-like_C_dom"/>
</dbReference>
<protein>
    <recommendedName>
        <fullName evidence="2">ERAP1-like C-terminal domain-containing protein</fullName>
    </recommendedName>
</protein>
<sequence>MNSFITEQPGKVLDATRTTNNYESVDYDPQTFNPRFKFNPSAQYSFRPNKPVASYDSNTADIYSYRELNEVYHESEYMKPEIRSPITTLNHQKSSNYIEVKPLNVLETEKNNIYTASSSVYSIKYLIDINDLKTHLASTNTLDTLKTKNSESNLVKEKKSEDEEEDDEKVVNNYNKNVTKNKIHIHSNSCCCFKCCGLFNFCFQIFQFLCSLCLKPCCSTAGVLSGLCALGSMLTGAALLGIVGVIPIPYEITKNICNSTNEKNFYYYQHNHTFFVEKNNSLNPNFYFNRTCPDVVYRPNWTTVDSRLEEKKLDEKKRMFALELKSNLSRKMDKYKKIKNKISKLIPLSYDITLRPRININEFSFDLKSKSPNLLLEMKMSLIIKLLCNHSTNLILINTREFSNIDLSLEKTDELEIKKWNHDSSTNILEIELNRNCFPQSIINLNMFIAYKNYGSFISNKNLENSRIYFMTNFYPKFDYAFPIIVESYVQSNDEYHKNYIVFTGSSSFNLTLEKPVSSPQLIFNTDIEKREEKDGYEYLTYKKSPYFPIQTIGFIFGDLKCKESYDLEKFNLKLKICSTDLKDLNIDIIDMISHNVKLLIQFYSNYTKRNYPLEKIDFIILPYGEHELAQINQVGILYLPVSFINSKYYSNDQLTKLRHKLNLANTISKQLVKHWFYESVDIHCDNEQDIYMDTLNLMNLCVNNSCQENDTNLFLQQNLDLNEKCFLFKGVINWISYLGFQSVHPDLFDLVHLEWSLIKNIDETYFLTNKNLNHVYQYYEFPRLVDGDNFQKIKSEIKSLISARALYLMFGKERFQAIIKEWFKMTNEFTNKNSIGTDYQDKAIELKRLGKSLLKIFEQFFVQYNLISLENVTVKSILKSWILSENDIIFSVERNYNKKEALVKIEHKLNSNSSLINYYYPFNWFQGTVKSISSFDLTETDSYNNLNQINNLIWINETSSLLKHIPGADKWLVGNYMKMFDFLRVNYDLQNWAMITQQLIFDFKSFNVNERVQIIDDVFYLINNQHLSIRTGLNMLEYLKRETRYLPWKFAVDHIKKIFSYIEDDSQIYSKFREFIIGLVKPVYERLQWGENLMDSTDEKLIRILVVDLMCSLDYEDCVDNSVKQLMDIIKINVNNIPQYLSKSVYCTAIRHTGINEWFYLWKLFLAQSQNDNLVLKDSYLYSLSCSSQNWILNLYLRKLVYENSILFNDLPIIVGYISKNPVGKYVTWNHISQNYQNFYNKIGNDPELFVKILQVATSEFKFKYEIKQIYDFTEEIGLRNYSIYYDNSNEIFNNKKDNLFSNIENRMSLFTKWKHSNAKDLDDWLNKKQLRNL</sequence>
<dbReference type="Gene3D" id="1.10.390.10">
    <property type="entry name" value="Neutral Protease Domain 2"/>
    <property type="match status" value="1"/>
</dbReference>
<dbReference type="GO" id="GO:0005615">
    <property type="term" value="C:extracellular space"/>
    <property type="evidence" value="ECO:0007669"/>
    <property type="project" value="TreeGrafter"/>
</dbReference>
<dbReference type="PANTHER" id="PTHR11533">
    <property type="entry name" value="PROTEASE M1 ZINC METALLOPROTEASE"/>
    <property type="match status" value="1"/>
</dbReference>
<dbReference type="GO" id="GO:0016020">
    <property type="term" value="C:membrane"/>
    <property type="evidence" value="ECO:0007669"/>
    <property type="project" value="TreeGrafter"/>
</dbReference>
<feature type="domain" description="ERAP1-like C-terminal" evidence="2">
    <location>
        <begin position="983"/>
        <end position="1277"/>
    </location>
</feature>
<dbReference type="Gene3D" id="1.25.50.20">
    <property type="match status" value="1"/>
</dbReference>
<proteinExistence type="inferred from homology"/>
<evidence type="ECO:0000259" key="2">
    <source>
        <dbReference type="Pfam" id="PF11838"/>
    </source>
</evidence>
<gene>
    <name evidence="3" type="ORF">OXX778_LOCUS1615</name>
</gene>
<dbReference type="InterPro" id="IPR027268">
    <property type="entry name" value="Peptidase_M4/M1_CTD_sf"/>
</dbReference>
<dbReference type="EMBL" id="CAJNOC010000109">
    <property type="protein sequence ID" value="CAF0715734.1"/>
    <property type="molecule type" value="Genomic_DNA"/>
</dbReference>
<evidence type="ECO:0000256" key="1">
    <source>
        <dbReference type="ARBA" id="ARBA00010136"/>
    </source>
</evidence>
<organism evidence="3 4">
    <name type="scientific">Brachionus calyciflorus</name>
    <dbReference type="NCBI Taxonomy" id="104777"/>
    <lineage>
        <taxon>Eukaryota</taxon>
        <taxon>Metazoa</taxon>
        <taxon>Spiralia</taxon>
        <taxon>Gnathifera</taxon>
        <taxon>Rotifera</taxon>
        <taxon>Eurotatoria</taxon>
        <taxon>Monogononta</taxon>
        <taxon>Pseudotrocha</taxon>
        <taxon>Ploima</taxon>
        <taxon>Brachionidae</taxon>
        <taxon>Brachionus</taxon>
    </lineage>
</organism>
<name>A0A813M8B7_9BILA</name>
<dbReference type="OrthoDB" id="510539at2759"/>
<dbReference type="GO" id="GO:0005737">
    <property type="term" value="C:cytoplasm"/>
    <property type="evidence" value="ECO:0007669"/>
    <property type="project" value="TreeGrafter"/>
</dbReference>
<accession>A0A813M8B7</accession>
<keyword evidence="4" id="KW-1185">Reference proteome</keyword>
<dbReference type="InterPro" id="IPR050344">
    <property type="entry name" value="Peptidase_M1_aminopeptidases"/>
</dbReference>
<reference evidence="3" key="1">
    <citation type="submission" date="2021-02" db="EMBL/GenBank/DDBJ databases">
        <authorList>
            <person name="Nowell W R."/>
        </authorList>
    </citation>
    <scope>NUCLEOTIDE SEQUENCE</scope>
    <source>
        <strain evidence="3">Ploen Becks lab</strain>
    </source>
</reference>
<comment type="similarity">
    <text evidence="1">Belongs to the peptidase M1 family.</text>
</comment>
<dbReference type="PANTHER" id="PTHR11533:SF294">
    <property type="entry name" value="THYROTROPIN-RELEASING HORMONE-DEGRADING ECTOENZYME"/>
    <property type="match status" value="1"/>
</dbReference>
<dbReference type="Pfam" id="PF11838">
    <property type="entry name" value="ERAP1_C"/>
    <property type="match status" value="1"/>
</dbReference>
<dbReference type="Proteomes" id="UP000663879">
    <property type="component" value="Unassembled WGS sequence"/>
</dbReference>